<dbReference type="EMBL" id="JAMZIH010007324">
    <property type="protein sequence ID" value="KAJ1673145.1"/>
    <property type="molecule type" value="Genomic_DNA"/>
</dbReference>
<proteinExistence type="predicted"/>
<sequence length="408" mass="47026">GNTKLDSRKNAETECYEERTLETGETYFEYTGKPIKVACSDKRPHRIVKLANNLEVFITQDETHEHAAAAMNVMVGFMHDPDELPGLAHFCEHMLFIGTTKYPEVDGFNAYLSKYEGMNNAFTAENRTCYYFTIANAGLEEALDRWAQFFISPLFQAEYVEREAKAVDSEFNNNINNDVWHAFRLNCLMSKLGHPVSKFNIGNYETLVGYAKLRGLDLREELVKFYEKYYSADIMKLAVVGSQSLDQLTEWVVKKFAPIKSRGNAVEPVEDPFGSEQVGKMARLKLNNEGYVLNLLFPLPNLRHMYRECPIGYVENLLSYEGEGSLFSYLEQKGWIKWISSYNHNLAGYSCNLVIAVSMTELGYKNYQKVICDIFSYINLLQQGQLSEEYFNDTKWKHHNQFEFSTPM</sequence>
<gene>
    <name evidence="1" type="primary">STE23_8</name>
    <name evidence="1" type="ORF">EV182_005799</name>
</gene>
<feature type="non-terminal residue" evidence="1">
    <location>
        <position position="408"/>
    </location>
</feature>
<dbReference type="EC" id="3.4.24.56" evidence="1"/>
<accession>A0ACC1H9H5</accession>
<reference evidence="1" key="1">
    <citation type="submission" date="2022-06" db="EMBL/GenBank/DDBJ databases">
        <title>Phylogenomic reconstructions and comparative analyses of Kickxellomycotina fungi.</title>
        <authorList>
            <person name="Reynolds N.K."/>
            <person name="Stajich J.E."/>
            <person name="Barry K."/>
            <person name="Grigoriev I.V."/>
            <person name="Crous P."/>
            <person name="Smith M.E."/>
        </authorList>
    </citation>
    <scope>NUCLEOTIDE SEQUENCE</scope>
    <source>
        <strain evidence="1">RSA 2271</strain>
    </source>
</reference>
<keyword evidence="2" id="KW-1185">Reference proteome</keyword>
<evidence type="ECO:0000313" key="1">
    <source>
        <dbReference type="EMBL" id="KAJ1673145.1"/>
    </source>
</evidence>
<keyword evidence="1" id="KW-0378">Hydrolase</keyword>
<keyword evidence="1" id="KW-0645">Protease</keyword>
<protein>
    <submittedName>
        <fullName evidence="1">Metalloprotease</fullName>
        <ecNumber evidence="1">3.4.24.56</ecNumber>
    </submittedName>
</protein>
<dbReference type="Proteomes" id="UP001145114">
    <property type="component" value="Unassembled WGS sequence"/>
</dbReference>
<name>A0ACC1H9H5_9FUNG</name>
<organism evidence="1 2">
    <name type="scientific">Spiromyces aspiralis</name>
    <dbReference type="NCBI Taxonomy" id="68401"/>
    <lineage>
        <taxon>Eukaryota</taxon>
        <taxon>Fungi</taxon>
        <taxon>Fungi incertae sedis</taxon>
        <taxon>Zoopagomycota</taxon>
        <taxon>Kickxellomycotina</taxon>
        <taxon>Kickxellomycetes</taxon>
        <taxon>Kickxellales</taxon>
        <taxon>Kickxellaceae</taxon>
        <taxon>Spiromyces</taxon>
    </lineage>
</organism>
<comment type="caution">
    <text evidence="1">The sequence shown here is derived from an EMBL/GenBank/DDBJ whole genome shotgun (WGS) entry which is preliminary data.</text>
</comment>
<evidence type="ECO:0000313" key="2">
    <source>
        <dbReference type="Proteomes" id="UP001145114"/>
    </source>
</evidence>
<feature type="non-terminal residue" evidence="1">
    <location>
        <position position="1"/>
    </location>
</feature>
<keyword evidence="1" id="KW-0482">Metalloprotease</keyword>